<evidence type="ECO:0000313" key="4">
    <source>
        <dbReference type="EMBL" id="BBJ05290.1"/>
    </source>
</evidence>
<dbReference type="Gene3D" id="1.10.10.1150">
    <property type="entry name" value="Coenzyme PQQ synthesis protein D (PqqD)"/>
    <property type="match status" value="1"/>
</dbReference>
<dbReference type="GO" id="GO:0048038">
    <property type="term" value="F:quinone binding"/>
    <property type="evidence" value="ECO:0007669"/>
    <property type="project" value="InterPro"/>
</dbReference>
<dbReference type="UniPathway" id="UPA00539"/>
<dbReference type="NCBIfam" id="TIGR03859">
    <property type="entry name" value="PQQ_PqqD"/>
    <property type="match status" value="1"/>
</dbReference>
<comment type="pathway">
    <text evidence="1">Cofactor biosynthesis; pyrroloquinoline quinone biosynthesis.</text>
</comment>
<dbReference type="InterPro" id="IPR008792">
    <property type="entry name" value="PQQD"/>
</dbReference>
<reference evidence="4" key="1">
    <citation type="submission" date="2019-03" db="EMBL/GenBank/DDBJ databases">
        <title>Whole genome analysis of nitrate-reducing bacteria Marinobacter hydrocarbonoclasticus YB03.</title>
        <authorList>
            <person name="Azam A.H."/>
            <person name="Yuk S.R."/>
            <person name="Kamarisima K."/>
            <person name="Miyanaga K."/>
            <person name="Tanji Y."/>
        </authorList>
    </citation>
    <scope>NUCLEOTIDE SEQUENCE</scope>
    <source>
        <strain evidence="4">YB03</strain>
    </source>
</reference>
<sequence length="97" mass="11085">MTNSNNYTGLTRFRIAPVFMFRWEESQQAHVLMYPEGIVKLNPTAGEILNRCDGDRTVSDIVAELSGLFSETPEFIEPRVHQFLEVCHGKGWIQPES</sequence>
<proteinExistence type="predicted"/>
<dbReference type="AlphaFoldDB" id="A0A455W7T3"/>
<dbReference type="InterPro" id="IPR041881">
    <property type="entry name" value="PqqD_sf"/>
</dbReference>
<dbReference type="Pfam" id="PF05402">
    <property type="entry name" value="PqqD"/>
    <property type="match status" value="1"/>
</dbReference>
<comment type="subunit">
    <text evidence="2">Monomer. Interacts with PqqE.</text>
</comment>
<name>A0A455W7T3_MARNT</name>
<gene>
    <name evidence="4" type="primary">pqqD_1</name>
    <name evidence="4" type="ORF">YBY_31390</name>
</gene>
<evidence type="ECO:0000256" key="1">
    <source>
        <dbReference type="ARBA" id="ARBA00004886"/>
    </source>
</evidence>
<protein>
    <submittedName>
        <fullName evidence="4">Coenzyme PQQ synthesis protein D</fullName>
    </submittedName>
</protein>
<evidence type="ECO:0000256" key="2">
    <source>
        <dbReference type="ARBA" id="ARBA00011741"/>
    </source>
</evidence>
<evidence type="ECO:0000256" key="3">
    <source>
        <dbReference type="ARBA" id="ARBA00022905"/>
    </source>
</evidence>
<dbReference type="GO" id="GO:0018189">
    <property type="term" value="P:pyrroloquinoline quinone biosynthetic process"/>
    <property type="evidence" value="ECO:0007669"/>
    <property type="project" value="UniProtKB-UniPathway"/>
</dbReference>
<keyword evidence="3" id="KW-0884">PQQ biosynthesis</keyword>
<accession>A0A455W7T3</accession>
<dbReference type="InterPro" id="IPR022479">
    <property type="entry name" value="PqqD_bac"/>
</dbReference>
<organism evidence="4">
    <name type="scientific">Marinobacter nauticus</name>
    <name type="common">Marinobacter hydrocarbonoclasticus</name>
    <name type="synonym">Marinobacter aquaeolei</name>
    <dbReference type="NCBI Taxonomy" id="2743"/>
    <lineage>
        <taxon>Bacteria</taxon>
        <taxon>Pseudomonadati</taxon>
        <taxon>Pseudomonadota</taxon>
        <taxon>Gammaproteobacteria</taxon>
        <taxon>Pseudomonadales</taxon>
        <taxon>Marinobacteraceae</taxon>
        <taxon>Marinobacter</taxon>
    </lineage>
</organism>
<dbReference type="EMBL" id="AP019537">
    <property type="protein sequence ID" value="BBJ05290.1"/>
    <property type="molecule type" value="Genomic_DNA"/>
</dbReference>